<reference evidence="8" key="1">
    <citation type="submission" date="2020-11" db="EMBL/GenBank/DDBJ databases">
        <authorList>
            <person name="Whiteford S."/>
        </authorList>
    </citation>
    <scope>NUCLEOTIDE SEQUENCE</scope>
</reference>
<keyword evidence="3 5" id="KW-1133">Transmembrane helix</keyword>
<evidence type="ECO:0000259" key="7">
    <source>
        <dbReference type="PROSITE" id="PS50261"/>
    </source>
</evidence>
<dbReference type="Proteomes" id="UP000653454">
    <property type="component" value="Unassembled WGS sequence"/>
</dbReference>
<dbReference type="InterPro" id="IPR017981">
    <property type="entry name" value="GPCR_2-like_7TM"/>
</dbReference>
<feature type="transmembrane region" description="Helical" evidence="5">
    <location>
        <begin position="131"/>
        <end position="148"/>
    </location>
</feature>
<gene>
    <name evidence="8" type="ORF">PLXY2_LOCUS12279</name>
</gene>
<evidence type="ECO:0000313" key="9">
    <source>
        <dbReference type="Proteomes" id="UP000653454"/>
    </source>
</evidence>
<feature type="signal peptide" evidence="6">
    <location>
        <begin position="1"/>
        <end position="19"/>
    </location>
</feature>
<protein>
    <submittedName>
        <fullName evidence="8">(diamondback moth) hypothetical protein</fullName>
    </submittedName>
</protein>
<dbReference type="GO" id="GO:0008528">
    <property type="term" value="F:G protein-coupled peptide receptor activity"/>
    <property type="evidence" value="ECO:0007669"/>
    <property type="project" value="TreeGrafter"/>
</dbReference>
<evidence type="ECO:0000256" key="3">
    <source>
        <dbReference type="ARBA" id="ARBA00022989"/>
    </source>
</evidence>
<dbReference type="GO" id="GO:0007166">
    <property type="term" value="P:cell surface receptor signaling pathway"/>
    <property type="evidence" value="ECO:0007669"/>
    <property type="project" value="InterPro"/>
</dbReference>
<feature type="chain" id="PRO_5035938797" evidence="6">
    <location>
        <begin position="20"/>
        <end position="425"/>
    </location>
</feature>
<sequence length="425" mass="47299">MLITVLTGTFLAIVTHTSASETLKCCPEGSFTRRNSTGNPYCFDPVAKRKVEVSLRCDVISVLHESTNFSVNERGQLELWDDEHRYPAKEPGTFCLGVLKPPGRNATAAAAACLEPAPPALVSQEVEGFCFWVSAAFLALTTAIYLCLPELRDFEGWSIINLCGSLGAGFLIFAIIKTLEYQDMTWCGVRGFLAYFFIVAAFLWMTALAIQVLNSFRQTSPRPLLKREFLAYAVCAWGLAALMTAAMATVNYVEGSHSKPRIGIDFCWFNNELDKSQQWIYFYSVMLISIAINTSIFIYISACLRKHKFSSSTITALRYRFNLMLRLFCLMGLPWIFEILSSTFPNYVVLEALAFLNSLVGLSYFLFLVALRRRVVKALQRRGWLGRCGALAERHLARADDEEAGDVAATVVVPLEGVANGTGNH</sequence>
<dbReference type="PANTHER" id="PTHR47154:SF2">
    <property type="entry name" value="G-PROTEIN COUPLED RECEPTOR MTH-RELATED"/>
    <property type="match status" value="1"/>
</dbReference>
<evidence type="ECO:0000256" key="5">
    <source>
        <dbReference type="SAM" id="Phobius"/>
    </source>
</evidence>
<evidence type="ECO:0000256" key="1">
    <source>
        <dbReference type="ARBA" id="ARBA00004141"/>
    </source>
</evidence>
<keyword evidence="6" id="KW-0732">Signal</keyword>
<dbReference type="PANTHER" id="PTHR47154">
    <property type="entry name" value="G-PROTEIN COUPLED RECEPTOR MTH-RELATED"/>
    <property type="match status" value="1"/>
</dbReference>
<keyword evidence="2 5" id="KW-0812">Transmembrane</keyword>
<feature type="transmembrane region" description="Helical" evidence="5">
    <location>
        <begin position="323"/>
        <end position="341"/>
    </location>
</feature>
<evidence type="ECO:0000256" key="6">
    <source>
        <dbReference type="SAM" id="SignalP"/>
    </source>
</evidence>
<dbReference type="Pfam" id="PF00002">
    <property type="entry name" value="7tm_2"/>
    <property type="match status" value="1"/>
</dbReference>
<dbReference type="InterPro" id="IPR051384">
    <property type="entry name" value="Mth_GPCR"/>
</dbReference>
<dbReference type="Gene3D" id="1.20.1070.10">
    <property type="entry name" value="Rhodopsin 7-helix transmembrane proteins"/>
    <property type="match status" value="1"/>
</dbReference>
<dbReference type="CDD" id="cd15039">
    <property type="entry name" value="7tmB3_Methuselah-like"/>
    <property type="match status" value="1"/>
</dbReference>
<proteinExistence type="predicted"/>
<feature type="domain" description="G-protein coupled receptors family 2 profile 2" evidence="7">
    <location>
        <begin position="123"/>
        <end position="372"/>
    </location>
</feature>
<dbReference type="InterPro" id="IPR000832">
    <property type="entry name" value="GPCR_2_secretin-like"/>
</dbReference>
<comment type="subcellular location">
    <subcellularLocation>
        <location evidence="1">Membrane</location>
        <topology evidence="1">Multi-pass membrane protein</topology>
    </subcellularLocation>
</comment>
<feature type="transmembrane region" description="Helical" evidence="5">
    <location>
        <begin position="191"/>
        <end position="210"/>
    </location>
</feature>
<feature type="transmembrane region" description="Helical" evidence="5">
    <location>
        <begin position="280"/>
        <end position="302"/>
    </location>
</feature>
<dbReference type="GO" id="GO:0005886">
    <property type="term" value="C:plasma membrane"/>
    <property type="evidence" value="ECO:0007669"/>
    <property type="project" value="TreeGrafter"/>
</dbReference>
<feature type="transmembrane region" description="Helical" evidence="5">
    <location>
        <begin position="160"/>
        <end position="179"/>
    </location>
</feature>
<evidence type="ECO:0000313" key="8">
    <source>
        <dbReference type="EMBL" id="CAG9134012.1"/>
    </source>
</evidence>
<dbReference type="EMBL" id="CAJHNJ030000071">
    <property type="protein sequence ID" value="CAG9134012.1"/>
    <property type="molecule type" value="Genomic_DNA"/>
</dbReference>
<evidence type="ECO:0000256" key="4">
    <source>
        <dbReference type="ARBA" id="ARBA00023136"/>
    </source>
</evidence>
<organism evidence="8 9">
    <name type="scientific">Plutella xylostella</name>
    <name type="common">Diamondback moth</name>
    <name type="synonym">Plutella maculipennis</name>
    <dbReference type="NCBI Taxonomy" id="51655"/>
    <lineage>
        <taxon>Eukaryota</taxon>
        <taxon>Metazoa</taxon>
        <taxon>Ecdysozoa</taxon>
        <taxon>Arthropoda</taxon>
        <taxon>Hexapoda</taxon>
        <taxon>Insecta</taxon>
        <taxon>Pterygota</taxon>
        <taxon>Neoptera</taxon>
        <taxon>Endopterygota</taxon>
        <taxon>Lepidoptera</taxon>
        <taxon>Glossata</taxon>
        <taxon>Ditrysia</taxon>
        <taxon>Yponomeutoidea</taxon>
        <taxon>Plutellidae</taxon>
        <taxon>Plutella</taxon>
    </lineage>
</organism>
<dbReference type="PROSITE" id="PS50261">
    <property type="entry name" value="G_PROTEIN_RECEP_F2_4"/>
    <property type="match status" value="1"/>
</dbReference>
<accession>A0A8S4G4Y7</accession>
<keyword evidence="4 5" id="KW-0472">Membrane</keyword>
<dbReference type="AlphaFoldDB" id="A0A8S4G4Y7"/>
<name>A0A8S4G4Y7_PLUXY</name>
<feature type="transmembrane region" description="Helical" evidence="5">
    <location>
        <begin position="347"/>
        <end position="371"/>
    </location>
</feature>
<keyword evidence="9" id="KW-1185">Reference proteome</keyword>
<feature type="transmembrane region" description="Helical" evidence="5">
    <location>
        <begin position="230"/>
        <end position="253"/>
    </location>
</feature>
<comment type="caution">
    <text evidence="8">The sequence shown here is derived from an EMBL/GenBank/DDBJ whole genome shotgun (WGS) entry which is preliminary data.</text>
</comment>
<evidence type="ECO:0000256" key="2">
    <source>
        <dbReference type="ARBA" id="ARBA00022692"/>
    </source>
</evidence>